<organism evidence="7 8">
    <name type="scientific">Cellulomonas bogoriensis 69B4 = DSM 16987</name>
    <dbReference type="NCBI Taxonomy" id="1386082"/>
    <lineage>
        <taxon>Bacteria</taxon>
        <taxon>Bacillati</taxon>
        <taxon>Actinomycetota</taxon>
        <taxon>Actinomycetes</taxon>
        <taxon>Micrococcales</taxon>
        <taxon>Cellulomonadaceae</taxon>
        <taxon>Cellulomonas</taxon>
    </lineage>
</organism>
<dbReference type="InterPro" id="IPR035906">
    <property type="entry name" value="MetI-like_sf"/>
</dbReference>
<dbReference type="Proteomes" id="UP000054314">
    <property type="component" value="Unassembled WGS sequence"/>
</dbReference>
<name>A0A0A0C1C8_9CELL</name>
<feature type="transmembrane region" description="Helical" evidence="6">
    <location>
        <begin position="109"/>
        <end position="135"/>
    </location>
</feature>
<evidence type="ECO:0000256" key="3">
    <source>
        <dbReference type="ARBA" id="ARBA00022989"/>
    </source>
</evidence>
<gene>
    <name evidence="7" type="ORF">N869_08705</name>
</gene>
<keyword evidence="3 6" id="KW-1133">Transmembrane helix</keyword>
<evidence type="ECO:0000313" key="8">
    <source>
        <dbReference type="Proteomes" id="UP000054314"/>
    </source>
</evidence>
<dbReference type="PANTHER" id="PTHR43496">
    <property type="entry name" value="PROTEIN LPLB"/>
    <property type="match status" value="1"/>
</dbReference>
<evidence type="ECO:0000256" key="4">
    <source>
        <dbReference type="ARBA" id="ARBA00023136"/>
    </source>
</evidence>
<evidence type="ECO:0000256" key="2">
    <source>
        <dbReference type="ARBA" id="ARBA00022692"/>
    </source>
</evidence>
<evidence type="ECO:0000256" key="5">
    <source>
        <dbReference type="SAM" id="MobiDB-lite"/>
    </source>
</evidence>
<reference evidence="7 8" key="1">
    <citation type="submission" date="2013-08" db="EMBL/GenBank/DDBJ databases">
        <title>Genome sequencing of Cellulomonas bogoriensis 69B4.</title>
        <authorList>
            <person name="Chen F."/>
            <person name="Li Y."/>
            <person name="Wang G."/>
        </authorList>
    </citation>
    <scope>NUCLEOTIDE SEQUENCE [LARGE SCALE GENOMIC DNA]</scope>
    <source>
        <strain evidence="7 8">69B4</strain>
    </source>
</reference>
<dbReference type="PANTHER" id="PTHR43496:SF1">
    <property type="entry name" value="POLYGALACTURONAN_RHAMNOGALACTURONAN TRANSPORT SYSTEM PERMEASE PROTEIN YTEP"/>
    <property type="match status" value="1"/>
</dbReference>
<proteinExistence type="predicted"/>
<feature type="transmembrane region" description="Helical" evidence="6">
    <location>
        <begin position="49"/>
        <end position="68"/>
    </location>
</feature>
<dbReference type="AlphaFoldDB" id="A0A0A0C1C8"/>
<keyword evidence="4 6" id="KW-0472">Membrane</keyword>
<dbReference type="SUPFAM" id="SSF161098">
    <property type="entry name" value="MetI-like"/>
    <property type="match status" value="1"/>
</dbReference>
<protein>
    <submittedName>
        <fullName evidence="7">Protein lplB</fullName>
    </submittedName>
</protein>
<dbReference type="GO" id="GO:0016020">
    <property type="term" value="C:membrane"/>
    <property type="evidence" value="ECO:0007669"/>
    <property type="project" value="UniProtKB-SubCell"/>
</dbReference>
<keyword evidence="2 6" id="KW-0812">Transmembrane</keyword>
<feature type="region of interest" description="Disordered" evidence="5">
    <location>
        <begin position="1"/>
        <end position="37"/>
    </location>
</feature>
<comment type="caution">
    <text evidence="7">The sequence shown here is derived from an EMBL/GenBank/DDBJ whole genome shotgun (WGS) entry which is preliminary data.</text>
</comment>
<evidence type="ECO:0000256" key="1">
    <source>
        <dbReference type="ARBA" id="ARBA00004141"/>
    </source>
</evidence>
<dbReference type="EMBL" id="AXCZ01000002">
    <property type="protein sequence ID" value="KGM14458.1"/>
    <property type="molecule type" value="Genomic_DNA"/>
</dbReference>
<accession>A0A0A0C1C8</accession>
<evidence type="ECO:0000313" key="7">
    <source>
        <dbReference type="EMBL" id="KGM14458.1"/>
    </source>
</evidence>
<sequence>MSLTREPSPAVDRGVTAEVDVDPPGAGTPSVTSGPARRRPWKTALRRDWPLYAMALVPVLFLLLFRYVPMLGNVIAFRRFRPGGSMFGEEWVGFAYIELFINDPTFWKVFANTAILGGLTLLFCFPLPIVLALALNEVRKTAFKRTIQSISYLPHF</sequence>
<comment type="subcellular location">
    <subcellularLocation>
        <location evidence="1">Membrane</location>
        <topology evidence="1">Multi-pass membrane protein</topology>
    </subcellularLocation>
</comment>
<evidence type="ECO:0000256" key="6">
    <source>
        <dbReference type="SAM" id="Phobius"/>
    </source>
</evidence>
<dbReference type="Gene3D" id="1.10.3720.10">
    <property type="entry name" value="MetI-like"/>
    <property type="match status" value="1"/>
</dbReference>
<feature type="non-terminal residue" evidence="7">
    <location>
        <position position="156"/>
    </location>
</feature>
<keyword evidence="8" id="KW-1185">Reference proteome</keyword>